<keyword evidence="5 8" id="KW-1133">Transmembrane helix</keyword>
<protein>
    <submittedName>
        <fullName evidence="9">SLC15A4</fullName>
    </submittedName>
</protein>
<keyword evidence="6 8" id="KW-0472">Membrane</keyword>
<dbReference type="GO" id="GO:0015833">
    <property type="term" value="P:peptide transport"/>
    <property type="evidence" value="ECO:0007669"/>
    <property type="project" value="UniProtKB-KW"/>
</dbReference>
<comment type="caution">
    <text evidence="9">The sequence shown here is derived from an EMBL/GenBank/DDBJ whole genome shotgun (WGS) entry which is preliminary data.</text>
</comment>
<accession>A0A7J7IRZ3</accession>
<dbReference type="SUPFAM" id="SSF103473">
    <property type="entry name" value="MFS general substrate transporter"/>
    <property type="match status" value="1"/>
</dbReference>
<evidence type="ECO:0000256" key="7">
    <source>
        <dbReference type="SAM" id="MobiDB-lite"/>
    </source>
</evidence>
<keyword evidence="10" id="KW-1185">Reference proteome</keyword>
<dbReference type="GO" id="GO:0022857">
    <property type="term" value="F:transmembrane transporter activity"/>
    <property type="evidence" value="ECO:0007669"/>
    <property type="project" value="InterPro"/>
</dbReference>
<feature type="transmembrane region" description="Helical" evidence="8">
    <location>
        <begin position="93"/>
        <end position="117"/>
    </location>
</feature>
<dbReference type="OrthoDB" id="8904098at2759"/>
<name>A0A7J7IRZ3_BUGNE</name>
<dbReference type="InterPro" id="IPR036259">
    <property type="entry name" value="MFS_trans_sf"/>
</dbReference>
<feature type="region of interest" description="Disordered" evidence="7">
    <location>
        <begin position="597"/>
        <end position="625"/>
    </location>
</feature>
<feature type="transmembrane region" description="Helical" evidence="8">
    <location>
        <begin position="430"/>
        <end position="450"/>
    </location>
</feature>
<dbReference type="InterPro" id="IPR000109">
    <property type="entry name" value="POT_fam"/>
</dbReference>
<feature type="transmembrane region" description="Helical" evidence="8">
    <location>
        <begin position="159"/>
        <end position="178"/>
    </location>
</feature>
<dbReference type="EMBL" id="VXIV02003491">
    <property type="protein sequence ID" value="KAF6016660.1"/>
    <property type="molecule type" value="Genomic_DNA"/>
</dbReference>
<keyword evidence="4" id="KW-0813">Transport</keyword>
<evidence type="ECO:0000256" key="1">
    <source>
        <dbReference type="ARBA" id="ARBA00004141"/>
    </source>
</evidence>
<evidence type="ECO:0000313" key="10">
    <source>
        <dbReference type="Proteomes" id="UP000593567"/>
    </source>
</evidence>
<evidence type="ECO:0000256" key="3">
    <source>
        <dbReference type="ARBA" id="ARBA00022692"/>
    </source>
</evidence>
<evidence type="ECO:0000256" key="4">
    <source>
        <dbReference type="ARBA" id="ARBA00022856"/>
    </source>
</evidence>
<dbReference type="AlphaFoldDB" id="A0A7J7IRZ3"/>
<dbReference type="Proteomes" id="UP000593567">
    <property type="component" value="Unassembled WGS sequence"/>
</dbReference>
<feature type="transmembrane region" description="Helical" evidence="8">
    <location>
        <begin position="225"/>
        <end position="244"/>
    </location>
</feature>
<feature type="transmembrane region" description="Helical" evidence="8">
    <location>
        <begin position="390"/>
        <end position="410"/>
    </location>
</feature>
<evidence type="ECO:0000313" key="9">
    <source>
        <dbReference type="EMBL" id="KAF6016660.1"/>
    </source>
</evidence>
<keyword evidence="3 8" id="KW-0812">Transmembrane</keyword>
<feature type="transmembrane region" description="Helical" evidence="8">
    <location>
        <begin position="558"/>
        <end position="576"/>
    </location>
</feature>
<sequence length="625" mass="70482">MESGDERAPLLLTRTILQPSTQHTLACAAVIAANLLERLAYYSIAGNLVFFLYGEPLCWAISLATVTILVLTAITYYLGLLSGWISDSYFGRYGTIVVGYIIYIFGYIVFIYVSFYFEKFEIHDFQNVTYEGTSCNSTWQKDTRPPVCADGNSPNCLTALYVGVILVAIGAGTVRTNLASFGGDQARSGGIKSTHRFFTGYYWSLNLGAILALVAVAYIEDFNFFYGFIVAGSSLLLSFLLFLLGTKLYIRRPAGAINVFKIVYRVISNACYVKRNSNIQDDGTVHNFLDYANMEHEGGKFNVNQIEDVRRLWKLCKVFLLTIPYWMCYSQMVFNLFLLQGLHLHVRFDHFNECLSNNISDEIKSKGASANLCDHLPFIDYTDKKGTPPIPPASLAAFNAIFIVLFLPLIQKCYRFLSKKGIEALTWRRLWLGMLLASLALSAAGLLEYFRRKNIAECGLLRQVIGGTYYDASPSISLLWQIPQYCLVGASEVFFVVTGIEYAYIESPINMQGVVMGLFWLASGIGNFIGLALPYIFYYIDDIWQPKEYINCSRIDKYFFILAIFMLIYSFIFICISKCCDLSLNSVIVETHQKRNNSEPESASATPQLARRRTVRPVNFESSVD</sequence>
<dbReference type="Pfam" id="PF00854">
    <property type="entry name" value="PTR2"/>
    <property type="match status" value="2"/>
</dbReference>
<gene>
    <name evidence="9" type="ORF">EB796_025030</name>
</gene>
<dbReference type="GO" id="GO:0016020">
    <property type="term" value="C:membrane"/>
    <property type="evidence" value="ECO:0007669"/>
    <property type="project" value="UniProtKB-SubCell"/>
</dbReference>
<evidence type="ECO:0000256" key="2">
    <source>
        <dbReference type="ARBA" id="ARBA00005982"/>
    </source>
</evidence>
<keyword evidence="4" id="KW-0571">Peptide transport</keyword>
<evidence type="ECO:0000256" key="8">
    <source>
        <dbReference type="SAM" id="Phobius"/>
    </source>
</evidence>
<evidence type="ECO:0000256" key="6">
    <source>
        <dbReference type="ARBA" id="ARBA00023136"/>
    </source>
</evidence>
<reference evidence="9" key="1">
    <citation type="submission" date="2020-06" db="EMBL/GenBank/DDBJ databases">
        <title>Draft genome of Bugula neritina, a colonial animal packing powerful symbionts and potential medicines.</title>
        <authorList>
            <person name="Rayko M."/>
        </authorList>
    </citation>
    <scope>NUCLEOTIDE SEQUENCE [LARGE SCALE GENOMIC DNA]</scope>
    <source>
        <strain evidence="9">Kwan_BN1</strain>
    </source>
</reference>
<comment type="subcellular location">
    <subcellularLocation>
        <location evidence="1">Membrane</location>
        <topology evidence="1">Multi-pass membrane protein</topology>
    </subcellularLocation>
</comment>
<keyword evidence="4" id="KW-0653">Protein transport</keyword>
<comment type="similarity">
    <text evidence="2">Belongs to the major facilitator superfamily. Proton-dependent oligopeptide transporter (POT/PTR) (TC 2.A.17) family.</text>
</comment>
<feature type="transmembrane region" description="Helical" evidence="8">
    <location>
        <begin position="59"/>
        <end position="81"/>
    </location>
</feature>
<feature type="transmembrane region" description="Helical" evidence="8">
    <location>
        <begin position="199"/>
        <end position="219"/>
    </location>
</feature>
<feature type="transmembrane region" description="Helical" evidence="8">
    <location>
        <begin position="318"/>
        <end position="339"/>
    </location>
</feature>
<feature type="transmembrane region" description="Helical" evidence="8">
    <location>
        <begin position="517"/>
        <end position="538"/>
    </location>
</feature>
<evidence type="ECO:0000256" key="5">
    <source>
        <dbReference type="ARBA" id="ARBA00022989"/>
    </source>
</evidence>
<proteinExistence type="inferred from homology"/>
<dbReference type="Gene3D" id="1.20.1250.20">
    <property type="entry name" value="MFS general substrate transporter like domains"/>
    <property type="match status" value="1"/>
</dbReference>
<dbReference type="PANTHER" id="PTHR11654">
    <property type="entry name" value="OLIGOPEPTIDE TRANSPORTER-RELATED"/>
    <property type="match status" value="1"/>
</dbReference>
<feature type="transmembrane region" description="Helical" evidence="8">
    <location>
        <begin position="482"/>
        <end position="505"/>
    </location>
</feature>
<organism evidence="9 10">
    <name type="scientific">Bugula neritina</name>
    <name type="common">Brown bryozoan</name>
    <name type="synonym">Sertularia neritina</name>
    <dbReference type="NCBI Taxonomy" id="10212"/>
    <lineage>
        <taxon>Eukaryota</taxon>
        <taxon>Metazoa</taxon>
        <taxon>Spiralia</taxon>
        <taxon>Lophotrochozoa</taxon>
        <taxon>Bryozoa</taxon>
        <taxon>Gymnolaemata</taxon>
        <taxon>Cheilostomatida</taxon>
        <taxon>Flustrina</taxon>
        <taxon>Buguloidea</taxon>
        <taxon>Bugulidae</taxon>
        <taxon>Bugula</taxon>
    </lineage>
</organism>